<reference evidence="3 4" key="1">
    <citation type="submission" date="2017-08" db="EMBL/GenBank/DDBJ databases">
        <authorList>
            <person name="de Groot N.N."/>
        </authorList>
    </citation>
    <scope>NUCLEOTIDE SEQUENCE [LARGE SCALE GENOMIC DNA]</scope>
    <source>
        <strain evidence="3 4">HM2</strain>
    </source>
</reference>
<accession>A0A380S5W3</accession>
<protein>
    <submittedName>
        <fullName evidence="3">Tetratricopeptide repeat-containing protein</fullName>
    </submittedName>
</protein>
<dbReference type="Pfam" id="PF13414">
    <property type="entry name" value="TPR_11"/>
    <property type="match status" value="1"/>
</dbReference>
<dbReference type="Proteomes" id="UP000255423">
    <property type="component" value="Unassembled WGS sequence"/>
</dbReference>
<dbReference type="SMART" id="SM00028">
    <property type="entry name" value="TPR"/>
    <property type="match status" value="3"/>
</dbReference>
<keyword evidence="2" id="KW-0732">Signal</keyword>
<evidence type="ECO:0000313" key="3">
    <source>
        <dbReference type="EMBL" id="SUQ24627.1"/>
    </source>
</evidence>
<dbReference type="AlphaFoldDB" id="A0A380S5W3"/>
<gene>
    <name evidence="3" type="ORF">SAMN05661053_2035</name>
</gene>
<feature type="repeat" description="TPR" evidence="1">
    <location>
        <begin position="105"/>
        <end position="138"/>
    </location>
</feature>
<feature type="chain" id="PRO_5017086280" evidence="2">
    <location>
        <begin position="18"/>
        <end position="358"/>
    </location>
</feature>
<name>A0A380S5W3_FIBSU</name>
<evidence type="ECO:0000256" key="2">
    <source>
        <dbReference type="SAM" id="SignalP"/>
    </source>
</evidence>
<dbReference type="SUPFAM" id="SSF48452">
    <property type="entry name" value="TPR-like"/>
    <property type="match status" value="1"/>
</dbReference>
<feature type="repeat" description="TPR" evidence="1">
    <location>
        <begin position="35"/>
        <end position="68"/>
    </location>
</feature>
<dbReference type="InterPro" id="IPR019734">
    <property type="entry name" value="TPR_rpt"/>
</dbReference>
<organism evidence="3 4">
    <name type="scientific">Fibrobacter succinogenes</name>
    <name type="common">Bacteroides succinogenes</name>
    <dbReference type="NCBI Taxonomy" id="833"/>
    <lineage>
        <taxon>Bacteria</taxon>
        <taxon>Pseudomonadati</taxon>
        <taxon>Fibrobacterota</taxon>
        <taxon>Fibrobacteria</taxon>
        <taxon>Fibrobacterales</taxon>
        <taxon>Fibrobacteraceae</taxon>
        <taxon>Fibrobacter</taxon>
    </lineage>
</organism>
<dbReference type="EMBL" id="UHJL01000002">
    <property type="protein sequence ID" value="SUQ24627.1"/>
    <property type="molecule type" value="Genomic_DNA"/>
</dbReference>
<keyword evidence="1" id="KW-0802">TPR repeat</keyword>
<dbReference type="RefSeq" id="WP_088660288.1">
    <property type="nucleotide sequence ID" value="NZ_UHJL01000002.1"/>
</dbReference>
<evidence type="ECO:0000256" key="1">
    <source>
        <dbReference type="PROSITE-ProRule" id="PRU00339"/>
    </source>
</evidence>
<evidence type="ECO:0000313" key="4">
    <source>
        <dbReference type="Proteomes" id="UP000255423"/>
    </source>
</evidence>
<dbReference type="PROSITE" id="PS50005">
    <property type="entry name" value="TPR"/>
    <property type="match status" value="2"/>
</dbReference>
<proteinExistence type="predicted"/>
<dbReference type="Gene3D" id="1.25.40.10">
    <property type="entry name" value="Tetratricopeptide repeat domain"/>
    <property type="match status" value="1"/>
</dbReference>
<sequence length="358" mass="41161">MKKSIALIFALAATLFAAPNATSKAATKTSKAEAVKKLVDQGVQFHEQGQYDEAIAKYKEAEKKDPKSALVKYEMAFTYHAKRDLDKSLTYARAATKLKTDGIEENLYSLLGTVYDDKGMPDSALAVYREAFAKVPNSFNIPYNASITYMRMNNADSAYAWIKRSINNSRVHEGSHYYMGFLASQMGKWPQFYAYTMYSTFISKKAEIIRDNLSRLYGRTKSFVFVKDKKVEMNTPKIKQTDSDSTVNNEFLLAIQTMLVTDTLGKRKLYDPDSTSAQQTEFLIHILEKTIKLVAFTDEINDPIQRFYQGLIRESLVEAFIYSLCEPIDRPTFAQWLIKNRTEQARLYQWFNKEWLML</sequence>
<dbReference type="InterPro" id="IPR011990">
    <property type="entry name" value="TPR-like_helical_dom_sf"/>
</dbReference>
<feature type="signal peptide" evidence="2">
    <location>
        <begin position="1"/>
        <end position="17"/>
    </location>
</feature>